<protein>
    <submittedName>
        <fullName evidence="1">RCG20398</fullName>
    </submittedName>
</protein>
<evidence type="ECO:0000313" key="1">
    <source>
        <dbReference type="EMBL" id="EDL94854.1"/>
    </source>
</evidence>
<dbReference type="Proteomes" id="UP000234681">
    <property type="component" value="Chromosome 13"/>
</dbReference>
<evidence type="ECO:0000313" key="2">
    <source>
        <dbReference type="Proteomes" id="UP000234681"/>
    </source>
</evidence>
<reference evidence="2" key="1">
    <citation type="submission" date="2005-09" db="EMBL/GenBank/DDBJ databases">
        <authorList>
            <person name="Mural R.J."/>
            <person name="Li P.W."/>
            <person name="Adams M.D."/>
            <person name="Amanatides P.G."/>
            <person name="Baden-Tillson H."/>
            <person name="Barnstead M."/>
            <person name="Chin S.H."/>
            <person name="Dew I."/>
            <person name="Evans C.A."/>
            <person name="Ferriera S."/>
            <person name="Flanigan M."/>
            <person name="Fosler C."/>
            <person name="Glodek A."/>
            <person name="Gu Z."/>
            <person name="Holt R.A."/>
            <person name="Jennings D."/>
            <person name="Kraft C.L."/>
            <person name="Lu F."/>
            <person name="Nguyen T."/>
            <person name="Nusskern D.R."/>
            <person name="Pfannkoch C.M."/>
            <person name="Sitter C."/>
            <person name="Sutton G.G."/>
            <person name="Venter J.C."/>
            <person name="Wang Z."/>
            <person name="Woodage T."/>
            <person name="Zheng X.H."/>
            <person name="Zhong F."/>
        </authorList>
    </citation>
    <scope>NUCLEOTIDE SEQUENCE [LARGE SCALE GENOMIC DNA]</scope>
    <source>
        <strain>BN</strain>
        <strain evidence="2">Sprague-Dawley</strain>
    </source>
</reference>
<gene>
    <name evidence="1" type="ORF">rCG_20398</name>
</gene>
<proteinExistence type="predicted"/>
<dbReference type="AlphaFoldDB" id="A6JGJ8"/>
<dbReference type="EMBL" id="CH473985">
    <property type="protein sequence ID" value="EDL94854.1"/>
    <property type="molecule type" value="Genomic_DNA"/>
</dbReference>
<accession>A6JGJ8</accession>
<sequence length="33" mass="3841">MALLFKVDNNPMNLSDGVDGWMGKWDWKKQTSK</sequence>
<name>A6JGJ8_RAT</name>
<organism evidence="1 2">
    <name type="scientific">Rattus norvegicus</name>
    <name type="common">Rat</name>
    <dbReference type="NCBI Taxonomy" id="10116"/>
    <lineage>
        <taxon>Eukaryota</taxon>
        <taxon>Metazoa</taxon>
        <taxon>Chordata</taxon>
        <taxon>Craniata</taxon>
        <taxon>Vertebrata</taxon>
        <taxon>Euteleostomi</taxon>
        <taxon>Mammalia</taxon>
        <taxon>Eutheria</taxon>
        <taxon>Euarchontoglires</taxon>
        <taxon>Glires</taxon>
        <taxon>Rodentia</taxon>
        <taxon>Myomorpha</taxon>
        <taxon>Muroidea</taxon>
        <taxon>Muridae</taxon>
        <taxon>Murinae</taxon>
        <taxon>Rattus</taxon>
    </lineage>
</organism>